<comment type="caution">
    <text evidence="2">The sequence shown here is derived from an EMBL/GenBank/DDBJ whole genome shotgun (WGS) entry which is preliminary data.</text>
</comment>
<dbReference type="InterPro" id="IPR013378">
    <property type="entry name" value="InlB-like_B-rpt"/>
</dbReference>
<evidence type="ECO:0000313" key="2">
    <source>
        <dbReference type="EMBL" id="TCJ03807.1"/>
    </source>
</evidence>
<dbReference type="GO" id="GO:0030313">
    <property type="term" value="C:cell envelope"/>
    <property type="evidence" value="ECO:0007669"/>
    <property type="project" value="UniProtKB-SubCell"/>
</dbReference>
<proteinExistence type="predicted"/>
<dbReference type="InterPro" id="IPR042229">
    <property type="entry name" value="Listeria/Bacterioides_rpt_sf"/>
</dbReference>
<dbReference type="OrthoDB" id="9807519at2"/>
<reference evidence="2 3" key="1">
    <citation type="submission" date="2019-03" db="EMBL/GenBank/DDBJ databases">
        <authorList>
            <person name="Jensen L."/>
            <person name="Storgaard J."/>
            <person name="Sulaj E."/>
            <person name="Schramm A."/>
            <person name="Marshall I.P.G."/>
        </authorList>
    </citation>
    <scope>NUCLEOTIDE SEQUENCE [LARGE SCALE GENOMIC DNA]</scope>
    <source>
        <strain evidence="2 3">2017H2G3</strain>
    </source>
</reference>
<dbReference type="Pfam" id="PF09479">
    <property type="entry name" value="Flg_new"/>
    <property type="match status" value="10"/>
</dbReference>
<protein>
    <submittedName>
        <fullName evidence="2">Uncharacterized protein</fullName>
    </submittedName>
</protein>
<evidence type="ECO:0000313" key="3">
    <source>
        <dbReference type="Proteomes" id="UP000293846"/>
    </source>
</evidence>
<dbReference type="NCBIfam" id="TIGR02543">
    <property type="entry name" value="List_Bact_rpt"/>
    <property type="match status" value="10"/>
</dbReference>
<organism evidence="2 3">
    <name type="scientific">Cytobacillus praedii</name>
    <dbReference type="NCBI Taxonomy" id="1742358"/>
    <lineage>
        <taxon>Bacteria</taxon>
        <taxon>Bacillati</taxon>
        <taxon>Bacillota</taxon>
        <taxon>Bacilli</taxon>
        <taxon>Bacillales</taxon>
        <taxon>Bacillaceae</taxon>
        <taxon>Cytobacillus</taxon>
    </lineage>
</organism>
<dbReference type="Gene3D" id="2.60.40.4270">
    <property type="entry name" value="Listeria-Bacteroides repeat domain"/>
    <property type="match status" value="10"/>
</dbReference>
<dbReference type="EMBL" id="SJTH01000013">
    <property type="protein sequence ID" value="TCJ03807.1"/>
    <property type="molecule type" value="Genomic_DNA"/>
</dbReference>
<comment type="subcellular location">
    <subcellularLocation>
        <location evidence="1">Cell envelope</location>
    </subcellularLocation>
</comment>
<sequence length="1501" mass="167098">MKNKTVFTVITCLLLFFMVRWDNVLPINGVSAAENKDVSNLQNIVNWNDRFVTHDYFDIKNLINGRQVSGSRTNYIAYENARIAEDAITVFIGQEISLTANNLKYQDYPVIFFESVPGPGAQLGLGSASNLIQTGFTFQKSMVDNGQIKFKASEEGVYTFQVRWQSGQGLQGARIQPYTDIFTITIKVENPPPTDIRIFQRNAPGGFPGMRIGYLTGLDNYGDSNTFSIVNDPKDLFEVSTIDANAKRGFLRLKEGKALAAGESAMVRLKVTDSVNNSFEKDINIVGVTPTMVNVANGGTNESTYSGVDLSAGLSIILPEKGALKGVFEGEEYEVSEYGMFNGDLLKYVANNETGIDSFILGEQYYIVVIGNQGHSVSFEVDGGSPVANQSVENEGKVVKPEDPMKQGYTFAGWYTDKTYSTPFNFSTQITDNTKIYAKWNANQYTISFNSNGGSAVGSIKSDYGTKITAPAVPTKSGYSFVGWYKDAAFNHEWAFETEKVISDQTLFAKWEINKYTVSFNSNGGNAVANQSVEHDGTATKPEDPTKQGYTFAGWYTDNTYSTPYNFGTTVTTNKTIYAKWAINQYTISFDSNGGSEVETITADYGAKVAFPTVPTKVGYTFAGWYKDEAFNHTWAFEADQVTGNQMLYAKWEINKYLVSFHSDGGSSVASQTVAHDGKAKEPDMPTKQGHTFAGWYTDNTYSTQYDFGTLINADKTIYAKWTVNQYTISFDSNGGSALQSVKADFKTKISAPSAPTKVGYTFVGWYKDALFNHEWAFDEDEVTDDQMLYAKWKIKKYKVSFDSNGGSSVIYQSVDHDGTATVPQPPTKQGYTFTGWYTDNTYSTPYDFGTSITGDKTIYAKWIINQYIISFQSNGGSNVDPLTEDYETKISAPLEPVKAGYIFVGWYKDEQYKNEWIFEADQVTDDQTLYAKWEIKKYKVSFDSTGGDSIQNQSVSHGGVAIEPQFPTRPGYTFAGWYTDSIYNTLYNFDTPIVDDKTLYAKWKINQYTVSFDSTGGSKVESLTADYETKIIAPKAPTRVGYIFAGWYKDPQYTDLWNLLKDKVVGEITLYAKWNPYIPSSDSEGETSSPSNTEEIVVDVNGENGTNLTKTPIKRTTEPNGTVRDLVAMSESIAKDTVEKAKQQGVDTARIVIPDTNDKVSEVTVEIPKSALKQLNDGKLKLEIATDNAIIAIPTESIASFNDNLYFRVVPLKSKEEQKQVEERAKKEELIQEITHNQTVQVLGRPMEIETNMQSREVSIVLPLKDSLPANAKEREKILDNLGIYIEHSDGTKEVLQGKVVSYKNNGELGLEFKVNKFSTFTIVYMEGAQAFFDGKATCGKDALTADAIGCVSAKKSVPVYELVNNRLKKADTLSAGHSVPAYEAISPMLGLGGDIWVERTDAIRYETPSKVMLAKNAITGSKREKQIWKGLELRPGQIGKVTVLQDTVIWEKINKTKKLPRILKKGEQYRVYRYVPGMYDLGNGKYMVQDDYVIFNSLN</sequence>
<dbReference type="Proteomes" id="UP000293846">
    <property type="component" value="Unassembled WGS sequence"/>
</dbReference>
<evidence type="ECO:0000256" key="1">
    <source>
        <dbReference type="ARBA" id="ARBA00004196"/>
    </source>
</evidence>
<accession>A0A4R1AVJ5</accession>
<dbReference type="RefSeq" id="WP_131237151.1">
    <property type="nucleotide sequence ID" value="NZ_SJTH01000013.1"/>
</dbReference>
<keyword evidence="3" id="KW-1185">Reference proteome</keyword>
<gene>
    <name evidence="2" type="ORF">E0Y62_12700</name>
</gene>
<name>A0A4R1AVJ5_9BACI</name>